<evidence type="ECO:0000313" key="1">
    <source>
        <dbReference type="EMBL" id="QJW92516.1"/>
    </source>
</evidence>
<evidence type="ECO:0000313" key="2">
    <source>
        <dbReference type="Proteomes" id="UP000503447"/>
    </source>
</evidence>
<proteinExistence type="predicted"/>
<reference evidence="2" key="1">
    <citation type="submission" date="2020-05" db="EMBL/GenBank/DDBJ databases">
        <title>Frigoriglobus tundricola gen. nov., sp. nov., a psychrotolerant cellulolytic planctomycete of the family Gemmataceae with two divergent copies of 16S rRNA gene.</title>
        <authorList>
            <person name="Kulichevskaya I.S."/>
            <person name="Ivanova A.A."/>
            <person name="Naumoff D.G."/>
            <person name="Beletsky A.V."/>
            <person name="Rijpstra W.I.C."/>
            <person name="Sinninghe Damste J.S."/>
            <person name="Mardanov A.V."/>
            <person name="Ravin N.V."/>
            <person name="Dedysh S.N."/>
        </authorList>
    </citation>
    <scope>NUCLEOTIDE SEQUENCE [LARGE SCALE GENOMIC DNA]</scope>
    <source>
        <strain evidence="2">PL17</strain>
    </source>
</reference>
<accession>A0A6M5YGX0</accession>
<sequence length="130" mass="13607">MPSNLPYLSMTPFAGRVQLTLSNGSVPAASYRAKFVGVEPVEANQFGPGLRWVFEVAAGQHTGTRVSRTTGAVPTLKNACGKFLMAVSGKNAVGETVDLTTLVGKVYLIIVVQRPEGGTSLDSVSVLPAE</sequence>
<dbReference type="EMBL" id="CP053452">
    <property type="protein sequence ID" value="QJW92516.1"/>
    <property type="molecule type" value="Genomic_DNA"/>
</dbReference>
<gene>
    <name evidence="1" type="ORF">FTUN_0012</name>
</gene>
<dbReference type="KEGG" id="ftj:FTUN_0012"/>
<dbReference type="Proteomes" id="UP000503447">
    <property type="component" value="Chromosome"/>
</dbReference>
<dbReference type="AlphaFoldDB" id="A0A6M5YGX0"/>
<organism evidence="1 2">
    <name type="scientific">Frigoriglobus tundricola</name>
    <dbReference type="NCBI Taxonomy" id="2774151"/>
    <lineage>
        <taxon>Bacteria</taxon>
        <taxon>Pseudomonadati</taxon>
        <taxon>Planctomycetota</taxon>
        <taxon>Planctomycetia</taxon>
        <taxon>Gemmatales</taxon>
        <taxon>Gemmataceae</taxon>
        <taxon>Frigoriglobus</taxon>
    </lineage>
</organism>
<keyword evidence="2" id="KW-1185">Reference proteome</keyword>
<protein>
    <submittedName>
        <fullName evidence="1">Uncharacterized protein</fullName>
    </submittedName>
</protein>
<name>A0A6M5YGX0_9BACT</name>